<dbReference type="GeneID" id="57276822"/>
<evidence type="ECO:0000256" key="1">
    <source>
        <dbReference type="ARBA" id="ARBA00010646"/>
    </source>
</evidence>
<accession>A0A143AG89</accession>
<evidence type="ECO:0000313" key="3">
    <source>
        <dbReference type="EMBL" id="AMV63258.1"/>
    </source>
</evidence>
<dbReference type="Proteomes" id="UP000076244">
    <property type="component" value="Chromosome"/>
</dbReference>
<keyword evidence="2" id="KW-0732">Signal</keyword>
<feature type="chain" id="PRO_5014247324" evidence="2">
    <location>
        <begin position="39"/>
        <end position="459"/>
    </location>
</feature>
<dbReference type="GO" id="GO:0003796">
    <property type="term" value="F:lysozyme activity"/>
    <property type="evidence" value="ECO:0007669"/>
    <property type="project" value="InterPro"/>
</dbReference>
<comment type="similarity">
    <text evidence="1">Belongs to the glycosyl hydrolase 25 family.</text>
</comment>
<proteinExistence type="inferred from homology"/>
<dbReference type="GO" id="GO:0016052">
    <property type="term" value="P:carbohydrate catabolic process"/>
    <property type="evidence" value="ECO:0007669"/>
    <property type="project" value="TreeGrafter"/>
</dbReference>
<dbReference type="InterPro" id="IPR002053">
    <property type="entry name" value="Glyco_hydro_25"/>
</dbReference>
<dbReference type="InterPro" id="IPR017853">
    <property type="entry name" value="GH"/>
</dbReference>
<dbReference type="PROSITE" id="PS51904">
    <property type="entry name" value="GLYCOSYL_HYDROL_F25_2"/>
    <property type="match status" value="1"/>
</dbReference>
<dbReference type="GO" id="GO:0016998">
    <property type="term" value="P:cell wall macromolecule catabolic process"/>
    <property type="evidence" value="ECO:0007669"/>
    <property type="project" value="InterPro"/>
</dbReference>
<dbReference type="Proteomes" id="UP000076405">
    <property type="component" value="Chromosome"/>
</dbReference>
<feature type="signal peptide" evidence="2">
    <location>
        <begin position="1"/>
        <end position="38"/>
    </location>
</feature>
<reference evidence="5 6" key="1">
    <citation type="journal article" date="2016" name="PLoS ONE">
        <title>The Identification of Novel Diagnostic Marker Genes for the Detection of Beer Spoiling Pediococcus damnosus Strains Using the BlAst Diagnostic Gene findEr.</title>
        <authorList>
            <person name="Behr J."/>
            <person name="Geissler A.J."/>
            <person name="Schmid J."/>
            <person name="Zehe A."/>
            <person name="Vogel R.F."/>
        </authorList>
    </citation>
    <scope>NUCLEOTIDE SEQUENCE [LARGE SCALE GENOMIC DNA]</scope>
    <source>
        <strain evidence="3 6">TMW 2.1533</strain>
        <strain evidence="4 5">TMW 2.1535</strain>
    </source>
</reference>
<evidence type="ECO:0000256" key="2">
    <source>
        <dbReference type="SAM" id="SignalP"/>
    </source>
</evidence>
<dbReference type="AlphaFoldDB" id="A0A143AG89"/>
<evidence type="ECO:0000313" key="4">
    <source>
        <dbReference type="EMBL" id="AMV66846.1"/>
    </source>
</evidence>
<dbReference type="PANTHER" id="PTHR34135">
    <property type="entry name" value="LYSOZYME"/>
    <property type="match status" value="1"/>
</dbReference>
<evidence type="ECO:0000313" key="6">
    <source>
        <dbReference type="Proteomes" id="UP000076405"/>
    </source>
</evidence>
<dbReference type="Gene3D" id="3.20.20.80">
    <property type="entry name" value="Glycosidases"/>
    <property type="match status" value="1"/>
</dbReference>
<dbReference type="GO" id="GO:0009253">
    <property type="term" value="P:peptidoglycan catabolic process"/>
    <property type="evidence" value="ECO:0007669"/>
    <property type="project" value="InterPro"/>
</dbReference>
<organism evidence="3 6">
    <name type="scientific">Pediococcus damnosus</name>
    <dbReference type="NCBI Taxonomy" id="51663"/>
    <lineage>
        <taxon>Bacteria</taxon>
        <taxon>Bacillati</taxon>
        <taxon>Bacillota</taxon>
        <taxon>Bacilli</taxon>
        <taxon>Lactobacillales</taxon>
        <taxon>Lactobacillaceae</taxon>
        <taxon>Pediococcus</taxon>
    </lineage>
</organism>
<dbReference type="Pfam" id="PF01183">
    <property type="entry name" value="Glyco_hydro_25"/>
    <property type="match status" value="1"/>
</dbReference>
<dbReference type="KEGG" id="pdm:ADU72_0905"/>
<dbReference type="EMBL" id="CP012275">
    <property type="protein sequence ID" value="AMV63258.1"/>
    <property type="molecule type" value="Genomic_DNA"/>
</dbReference>
<keyword evidence="3" id="KW-0378">Hydrolase</keyword>
<dbReference type="OrthoDB" id="5056238at2"/>
<gene>
    <name evidence="3" type="ORF">ADU70_1788</name>
    <name evidence="4" type="ORF">ADU72_0905</name>
</gene>
<dbReference type="EMBL" id="CP012288">
    <property type="protein sequence ID" value="AMV66846.1"/>
    <property type="molecule type" value="Genomic_DNA"/>
</dbReference>
<name>A0A143AG89_9LACO</name>
<evidence type="ECO:0000313" key="5">
    <source>
        <dbReference type="Proteomes" id="UP000076244"/>
    </source>
</evidence>
<dbReference type="RefSeq" id="WP_052694520.1">
    <property type="nucleotide sequence ID" value="NZ_BAAAXI010000078.1"/>
</dbReference>
<sequence length="459" mass="52576">MDVIHTHQRSKKSFWLKVTMVMISLLIFTGVATQHAQAATLNSQIPDLSEWQGELSASQVKKLAKVEPFIILRVQQGSDYKDKYFSHNAALCQQYGLKYGAYSYSQYSSTSDAKQEAKDLYNRAPNASFYVNDYEEQTVTSGTTNSATKAWYTELHSLTSKHVLFYSYNSFAQSYAASALKSYDGFWLASYTQAEPTGISHVLWQYTDEWNCSPIGELVDASLKKGKTNSWFVDSTSNAISYKKYVTENGAKSSYTIWKNLSFTAKSGQTGTSGKTYYAKYYYKHSNGSTYLSLYDKNGKWVGYVNANAMTVMTAHSFNHSVTIYDPNYTVWNNFVWANVKHYSKNYVNQQFTVKYQYYRGNGQAYYSLYKGNTWFGYVNANATWKAIGTNKTVQIAKQNQTIWRNLSFTKKYGSTNTYYGQTYTVKYYYNHPNGSTYYSLYNGKTWIGYINKNMVTSN</sequence>
<dbReference type="SUPFAM" id="SSF51445">
    <property type="entry name" value="(Trans)glycosidases"/>
    <property type="match status" value="1"/>
</dbReference>
<protein>
    <submittedName>
        <fullName evidence="3">Phage lysin, glycosyl hydrolase, family 25</fullName>
    </submittedName>
</protein>
<keyword evidence="5" id="KW-1185">Reference proteome</keyword>
<dbReference type="PANTHER" id="PTHR34135:SF1">
    <property type="entry name" value="GLYCOSYL HYDROLASE FAMILY 25"/>
    <property type="match status" value="1"/>
</dbReference>